<sequence>MDRLIYTYKTTIDAPMKQVWDFFQDPRNLAKIQRFPKVRIKEAESESVEGSEIKLKIGLWGIGVNWRATIETVKKPYYFVDIAEKPPFPFTYWRHTHRFTREDGKSVMTDELEFAANVPSTVSHKILTYMFKTREKQIQQAFHQSKKDDR</sequence>
<evidence type="ECO:0000313" key="2">
    <source>
        <dbReference type="EMBL" id="MEN0643195.1"/>
    </source>
</evidence>
<feature type="domain" description="Coenzyme Q-binding protein COQ10 START" evidence="1">
    <location>
        <begin position="12"/>
        <end position="142"/>
    </location>
</feature>
<evidence type="ECO:0000313" key="3">
    <source>
        <dbReference type="Proteomes" id="UP001418796"/>
    </source>
</evidence>
<comment type="caution">
    <text evidence="2">The sequence shown here is derived from an EMBL/GenBank/DDBJ whole genome shotgun (WGS) entry which is preliminary data.</text>
</comment>
<keyword evidence="3" id="KW-1185">Reference proteome</keyword>
<dbReference type="EMBL" id="JBCITK010000001">
    <property type="protein sequence ID" value="MEN0643195.1"/>
    <property type="molecule type" value="Genomic_DNA"/>
</dbReference>
<organism evidence="2 3">
    <name type="scientific">Alkalicoccobacillus gibsonii</name>
    <dbReference type="NCBI Taxonomy" id="79881"/>
    <lineage>
        <taxon>Bacteria</taxon>
        <taxon>Bacillati</taxon>
        <taxon>Bacillota</taxon>
        <taxon>Bacilli</taxon>
        <taxon>Bacillales</taxon>
        <taxon>Bacillaceae</taxon>
        <taxon>Alkalicoccobacillus</taxon>
    </lineage>
</organism>
<name>A0ABU9VH04_9BACI</name>
<evidence type="ECO:0000259" key="1">
    <source>
        <dbReference type="Pfam" id="PF03364"/>
    </source>
</evidence>
<dbReference type="InterPro" id="IPR023393">
    <property type="entry name" value="START-like_dom_sf"/>
</dbReference>
<proteinExistence type="predicted"/>
<dbReference type="RefSeq" id="WP_343130155.1">
    <property type="nucleotide sequence ID" value="NZ_JBCITK010000001.1"/>
</dbReference>
<dbReference type="SUPFAM" id="SSF55961">
    <property type="entry name" value="Bet v1-like"/>
    <property type="match status" value="1"/>
</dbReference>
<dbReference type="Gene3D" id="3.30.530.20">
    <property type="match status" value="1"/>
</dbReference>
<dbReference type="Proteomes" id="UP001418796">
    <property type="component" value="Unassembled WGS sequence"/>
</dbReference>
<reference evidence="2 3" key="1">
    <citation type="submission" date="2024-03" db="EMBL/GenBank/DDBJ databases">
        <title>Bacilli Hybrid Assemblies.</title>
        <authorList>
            <person name="Kovac J."/>
        </authorList>
    </citation>
    <scope>NUCLEOTIDE SEQUENCE [LARGE SCALE GENOMIC DNA]</scope>
    <source>
        <strain evidence="2 3">FSL R7-0666</strain>
    </source>
</reference>
<protein>
    <submittedName>
        <fullName evidence="2">SRPBCC family protein</fullName>
    </submittedName>
</protein>
<gene>
    <name evidence="2" type="ORF">MKY91_08570</name>
</gene>
<accession>A0ABU9VH04</accession>
<dbReference type="InterPro" id="IPR005031">
    <property type="entry name" value="COQ10_START"/>
</dbReference>
<dbReference type="Pfam" id="PF03364">
    <property type="entry name" value="Polyketide_cyc"/>
    <property type="match status" value="1"/>
</dbReference>